<proteinExistence type="predicted"/>
<reference evidence="2" key="1">
    <citation type="submission" date="2021-10" db="EMBL/GenBank/DDBJ databases">
        <title>Tropical sea cucumber genome reveals ecological adaptation and Cuvierian tubules defense mechanism.</title>
        <authorList>
            <person name="Chen T."/>
        </authorList>
    </citation>
    <scope>NUCLEOTIDE SEQUENCE</scope>
    <source>
        <strain evidence="2">Nanhai2018</strain>
        <tissue evidence="2">Muscle</tissue>
    </source>
</reference>
<dbReference type="EMBL" id="JAIZAY010000005">
    <property type="protein sequence ID" value="KAJ8041303.1"/>
    <property type="molecule type" value="Genomic_DNA"/>
</dbReference>
<dbReference type="OrthoDB" id="1888931at2759"/>
<dbReference type="GO" id="GO:0006635">
    <property type="term" value="P:fatty acid beta-oxidation"/>
    <property type="evidence" value="ECO:0007669"/>
    <property type="project" value="TreeGrafter"/>
</dbReference>
<comment type="caution">
    <text evidence="2">The sequence shown here is derived from an EMBL/GenBank/DDBJ whole genome shotgun (WGS) entry which is preliminary data.</text>
</comment>
<dbReference type="PANTHER" id="PTHR43658:SF8">
    <property type="entry name" value="17-BETA-HYDROXYSTEROID DEHYDROGENASE 14-RELATED"/>
    <property type="match status" value="1"/>
</dbReference>
<keyword evidence="1" id="KW-0560">Oxidoreductase</keyword>
<accession>A0A9Q1CAR1</accession>
<keyword evidence="3" id="KW-1185">Reference proteome</keyword>
<name>A0A9Q1CAR1_HOLLE</name>
<protein>
    <submittedName>
        <fullName evidence="2">2,4-dienoyl-CoA reductase, mitochondrial</fullName>
    </submittedName>
</protein>
<dbReference type="SUPFAM" id="SSF51735">
    <property type="entry name" value="NAD(P)-binding Rossmann-fold domains"/>
    <property type="match status" value="1"/>
</dbReference>
<evidence type="ECO:0000313" key="2">
    <source>
        <dbReference type="EMBL" id="KAJ8041303.1"/>
    </source>
</evidence>
<evidence type="ECO:0000256" key="1">
    <source>
        <dbReference type="ARBA" id="ARBA00023002"/>
    </source>
</evidence>
<dbReference type="InterPro" id="IPR002347">
    <property type="entry name" value="SDR_fam"/>
</dbReference>
<sequence>MLATKRCFSTTVSHRDDKPLHENLRPISEPMLPKHCFKDKLVFITGGGTGLGRGMATMLSSLGAEVVISSRKEDVIQKTAEEIMSVSGNKVHAIPMDVRDPDRIKAVADEVEKLTGGLPNVVINNAAGNFISPTERLSPNAWRTIVDIVLNGTAFVTLEFGKRLIKAKQGCNFLAITTVYTALGSGFVTPSAAAKAGVDNLTRA</sequence>
<dbReference type="AlphaFoldDB" id="A0A9Q1CAR1"/>
<organism evidence="2 3">
    <name type="scientific">Holothuria leucospilota</name>
    <name type="common">Black long sea cucumber</name>
    <name type="synonym">Mertensiothuria leucospilota</name>
    <dbReference type="NCBI Taxonomy" id="206669"/>
    <lineage>
        <taxon>Eukaryota</taxon>
        <taxon>Metazoa</taxon>
        <taxon>Echinodermata</taxon>
        <taxon>Eleutherozoa</taxon>
        <taxon>Echinozoa</taxon>
        <taxon>Holothuroidea</taxon>
        <taxon>Aspidochirotacea</taxon>
        <taxon>Aspidochirotida</taxon>
        <taxon>Holothuriidae</taxon>
        <taxon>Holothuria</taxon>
    </lineage>
</organism>
<dbReference type="InterPro" id="IPR036291">
    <property type="entry name" value="NAD(P)-bd_dom_sf"/>
</dbReference>
<gene>
    <name evidence="2" type="ORF">HOLleu_12088</name>
</gene>
<dbReference type="GO" id="GO:0005739">
    <property type="term" value="C:mitochondrion"/>
    <property type="evidence" value="ECO:0007669"/>
    <property type="project" value="TreeGrafter"/>
</dbReference>
<dbReference type="GO" id="GO:0008670">
    <property type="term" value="F:2,4-dienoyl-CoA reductase (NADPH) activity"/>
    <property type="evidence" value="ECO:0007669"/>
    <property type="project" value="TreeGrafter"/>
</dbReference>
<dbReference type="Proteomes" id="UP001152320">
    <property type="component" value="Chromosome 5"/>
</dbReference>
<dbReference type="PRINTS" id="PR00081">
    <property type="entry name" value="GDHRDH"/>
</dbReference>
<evidence type="ECO:0000313" key="3">
    <source>
        <dbReference type="Proteomes" id="UP001152320"/>
    </source>
</evidence>
<dbReference type="Gene3D" id="3.40.50.720">
    <property type="entry name" value="NAD(P)-binding Rossmann-like Domain"/>
    <property type="match status" value="1"/>
</dbReference>
<dbReference type="PANTHER" id="PTHR43658">
    <property type="entry name" value="SHORT-CHAIN DEHYDROGENASE/REDUCTASE"/>
    <property type="match status" value="1"/>
</dbReference>
<dbReference type="Pfam" id="PF00106">
    <property type="entry name" value="adh_short"/>
    <property type="match status" value="1"/>
</dbReference>